<dbReference type="Pfam" id="PF00012">
    <property type="entry name" value="HSP70"/>
    <property type="match status" value="1"/>
</dbReference>
<dbReference type="PANTHER" id="PTHR14187">
    <property type="entry name" value="ALPHA KINASE/ELONGATION FACTOR 2 KINASE"/>
    <property type="match status" value="1"/>
</dbReference>
<dbReference type="AlphaFoldDB" id="A0A1L7XPE7"/>
<keyword evidence="4" id="KW-1185">Reference proteome</keyword>
<dbReference type="Gene3D" id="3.30.420.40">
    <property type="match status" value="2"/>
</dbReference>
<reference evidence="3 4" key="1">
    <citation type="submission" date="2016-03" db="EMBL/GenBank/DDBJ databases">
        <authorList>
            <person name="Ploux O."/>
        </authorList>
    </citation>
    <scope>NUCLEOTIDE SEQUENCE [LARGE SCALE GENOMIC DNA]</scope>
    <source>
        <strain evidence="3 4">UAMH 11012</strain>
    </source>
</reference>
<name>A0A1L7XPE7_9HELO</name>
<dbReference type="PANTHER" id="PTHR14187:SF81">
    <property type="entry name" value="HSP70 FAMILY PROTEIN (AFU_ORTHOLOGUE AFUA_4G14040)"/>
    <property type="match status" value="1"/>
</dbReference>
<dbReference type="Gene3D" id="3.90.640.10">
    <property type="entry name" value="Actin, Chain A, domain 4"/>
    <property type="match status" value="1"/>
</dbReference>
<evidence type="ECO:0000313" key="3">
    <source>
        <dbReference type="EMBL" id="CZR66898.1"/>
    </source>
</evidence>
<dbReference type="SUPFAM" id="SSF53067">
    <property type="entry name" value="Actin-like ATPase domain"/>
    <property type="match status" value="2"/>
</dbReference>
<organism evidence="3 4">
    <name type="scientific">Phialocephala subalpina</name>
    <dbReference type="NCBI Taxonomy" id="576137"/>
    <lineage>
        <taxon>Eukaryota</taxon>
        <taxon>Fungi</taxon>
        <taxon>Dikarya</taxon>
        <taxon>Ascomycota</taxon>
        <taxon>Pezizomycotina</taxon>
        <taxon>Leotiomycetes</taxon>
        <taxon>Helotiales</taxon>
        <taxon>Mollisiaceae</taxon>
        <taxon>Phialocephala</taxon>
        <taxon>Phialocephala fortinii species complex</taxon>
    </lineage>
</organism>
<dbReference type="InterPro" id="IPR043129">
    <property type="entry name" value="ATPase_NBD"/>
</dbReference>
<dbReference type="STRING" id="576137.A0A1L7XPE7"/>
<dbReference type="OrthoDB" id="2963168at2759"/>
<dbReference type="EMBL" id="FJOG01000040">
    <property type="protein sequence ID" value="CZR66898.1"/>
    <property type="molecule type" value="Genomic_DNA"/>
</dbReference>
<protein>
    <submittedName>
        <fullName evidence="3">Related to hsp70 protein</fullName>
    </submittedName>
</protein>
<dbReference type="CDD" id="cd10170">
    <property type="entry name" value="ASKHA_NBD_HSP70"/>
    <property type="match status" value="1"/>
</dbReference>
<proteinExistence type="predicted"/>
<dbReference type="GO" id="GO:0140662">
    <property type="term" value="F:ATP-dependent protein folding chaperone"/>
    <property type="evidence" value="ECO:0007669"/>
    <property type="project" value="InterPro"/>
</dbReference>
<dbReference type="InterPro" id="IPR013126">
    <property type="entry name" value="Hsp_70_fam"/>
</dbReference>
<gene>
    <name evidence="3" type="ORF">PAC_16799</name>
</gene>
<dbReference type="Proteomes" id="UP000184330">
    <property type="component" value="Unassembled WGS sequence"/>
</dbReference>
<evidence type="ECO:0000256" key="2">
    <source>
        <dbReference type="ARBA" id="ARBA00022840"/>
    </source>
</evidence>
<keyword evidence="2" id="KW-0067">ATP-binding</keyword>
<accession>A0A1L7XPE7</accession>
<dbReference type="PRINTS" id="PR00301">
    <property type="entry name" value="HEATSHOCK70"/>
</dbReference>
<sequence length="583" mass="64633">MPASIPRERLIVGVDYGTTFSGVSYVTTAQRDVKDITVIRRWPGDTDARKTPTRIAYKEDNPRLEGIKWGFQADAKVMSCAWTKLLLDRGSDSQEHDDPVLRQAAGSGIFHLPEHRDAEGVCEDFLREVYQHVTQHIEMKIGQGLFDVTPMDCWLTIPATWSDRAKASTKDAAKRAGFGGRKALGDRLSTIMEPEAAALAALKGYEAGESINPIKAGEHVLVCDCGGGTVDITTYVVFTTTPLQFEELCAKCGSTFIDRNLHKLMSEKFGAAFDKVPAAKKGPGSIFMKDFEILKSDFRDSAPDHVVELTLKMDLEESESYDPDDGTIKLTRRELRGLIDPVVLKVLQLVRSQAQEVQKIGQGKIDRIVLVGGFGDSIYLFERLKEWSRRELGAIIVCPEHPQSAVVLGAALRGLEGLAPRKRKCRRHYGVAVGMPFRPDKDPVQFRYQDAATKMDYCSGRAEWLLKKGAEITKDTKKIINIDIHVKQGQEKIAELELFSCNLATPPDRVDHERVTYVGKIRVDLTSYLDSDSSGRKDLKIGGKGSYSIAAEVQVEFGNESGILQFKTVIDGKEAGKTSIDFD</sequence>
<keyword evidence="1" id="KW-0547">Nucleotide-binding</keyword>
<evidence type="ECO:0000313" key="4">
    <source>
        <dbReference type="Proteomes" id="UP000184330"/>
    </source>
</evidence>
<evidence type="ECO:0000256" key="1">
    <source>
        <dbReference type="ARBA" id="ARBA00022741"/>
    </source>
</evidence>
<dbReference type="GO" id="GO:0005524">
    <property type="term" value="F:ATP binding"/>
    <property type="evidence" value="ECO:0007669"/>
    <property type="project" value="UniProtKB-KW"/>
</dbReference>